<evidence type="ECO:0000313" key="5">
    <source>
        <dbReference type="EMBL" id="TCK61960.1"/>
    </source>
</evidence>
<evidence type="ECO:0000259" key="4">
    <source>
        <dbReference type="PROSITE" id="PS50206"/>
    </source>
</evidence>
<gene>
    <name evidence="5" type="ORF">C8D98_0468</name>
</gene>
<dbReference type="Gene3D" id="3.40.250.10">
    <property type="entry name" value="Rhodanese-like domain"/>
    <property type="match status" value="2"/>
</dbReference>
<proteinExistence type="predicted"/>
<name>A0A4R1KD27_9BACT</name>
<keyword evidence="6" id="KW-1185">Reference proteome</keyword>
<keyword evidence="5" id="KW-0808">Transferase</keyword>
<dbReference type="AlphaFoldDB" id="A0A4R1KD27"/>
<dbReference type="InterPro" id="IPR051126">
    <property type="entry name" value="Thiosulfate_sulfurtransferase"/>
</dbReference>
<feature type="compositionally biased region" description="Acidic residues" evidence="2">
    <location>
        <begin position="474"/>
        <end position="487"/>
    </location>
</feature>
<evidence type="ECO:0000256" key="3">
    <source>
        <dbReference type="SAM" id="SignalP"/>
    </source>
</evidence>
<dbReference type="InterPro" id="IPR036873">
    <property type="entry name" value="Rhodanese-like_dom_sf"/>
</dbReference>
<keyword evidence="1" id="KW-0677">Repeat</keyword>
<dbReference type="Proteomes" id="UP000294614">
    <property type="component" value="Unassembled WGS sequence"/>
</dbReference>
<dbReference type="PANTHER" id="PTHR43855:SF1">
    <property type="entry name" value="THIOSULFATE SULFURTRANSFERASE"/>
    <property type="match status" value="1"/>
</dbReference>
<keyword evidence="3" id="KW-0732">Signal</keyword>
<dbReference type="PANTHER" id="PTHR43855">
    <property type="entry name" value="THIOSULFATE SULFURTRANSFERASE"/>
    <property type="match status" value="1"/>
</dbReference>
<organism evidence="5 6">
    <name type="scientific">Seleniivibrio woodruffii</name>
    <dbReference type="NCBI Taxonomy" id="1078050"/>
    <lineage>
        <taxon>Bacteria</taxon>
        <taxon>Pseudomonadati</taxon>
        <taxon>Deferribacterota</taxon>
        <taxon>Deferribacteres</taxon>
        <taxon>Deferribacterales</taxon>
        <taxon>Geovibrionaceae</taxon>
        <taxon>Seleniivibrio</taxon>
    </lineage>
</organism>
<keyword evidence="5" id="KW-0670">Pyruvate</keyword>
<comment type="caution">
    <text evidence="5">The sequence shown here is derived from an EMBL/GenBank/DDBJ whole genome shotgun (WGS) entry which is preliminary data.</text>
</comment>
<dbReference type="PROSITE" id="PS51257">
    <property type="entry name" value="PROKAR_LIPOPROTEIN"/>
    <property type="match status" value="1"/>
</dbReference>
<dbReference type="OrthoDB" id="9814272at2"/>
<dbReference type="EMBL" id="SMGG01000003">
    <property type="protein sequence ID" value="TCK61960.1"/>
    <property type="molecule type" value="Genomic_DNA"/>
</dbReference>
<evidence type="ECO:0000313" key="6">
    <source>
        <dbReference type="Proteomes" id="UP000294614"/>
    </source>
</evidence>
<feature type="chain" id="PRO_5020367341" evidence="3">
    <location>
        <begin position="24"/>
        <end position="498"/>
    </location>
</feature>
<evidence type="ECO:0000256" key="2">
    <source>
        <dbReference type="SAM" id="MobiDB-lite"/>
    </source>
</evidence>
<feature type="region of interest" description="Disordered" evidence="2">
    <location>
        <begin position="462"/>
        <end position="498"/>
    </location>
</feature>
<sequence>MKHSLLRKGRSFMVTAAFASAFAVLSACGGGGGSYEAPAPTQPSNAWWNGYDVSAETLVSADTAVQWIKNGWKTSEGYPVIIVDVQTDFTAASDRIIGSIRGNSAVINGFALDEYRAEGPIDTVDARATSARMVTTGATMDKMIQDMGVTKDTVIVFANQAVSSSEFNATRAWWTFFYWGFSESKIKILDGGVAAVKALDASLVDTATVSADPADSTFSVKQLPGLHDAARVTTKNVIDLVRAGSASTKIIDVRGTDSQGSVAFNGRIKGAVTGINAASFISGGKFVDKATGEAILAAKGITSASNIIVHCVSGYSATPVYYYIKEVLGYPNVALYDGSWSAWSSHAGYERGVSYAAQAVYWGGSSFYWYTDTASVTAVGNPNGATADSTGVIALGGPLKANVNSNVLSFDTFRLSTVAPVVTSGNVSTTAQTATMAATANWKDVYGALLFVSNPGYTGTGNEIEEADKAYVASDDDDGSDSGDDSGEPVTPGGPSGC</sequence>
<evidence type="ECO:0000256" key="1">
    <source>
        <dbReference type="ARBA" id="ARBA00022737"/>
    </source>
</evidence>
<dbReference type="InterPro" id="IPR001763">
    <property type="entry name" value="Rhodanese-like_dom"/>
</dbReference>
<protein>
    <submittedName>
        <fullName evidence="5">3-mercaptopyruvate sulfurtransferase SseA</fullName>
    </submittedName>
</protein>
<dbReference type="PROSITE" id="PS50206">
    <property type="entry name" value="RHODANESE_3"/>
    <property type="match status" value="1"/>
</dbReference>
<dbReference type="GO" id="GO:0016740">
    <property type="term" value="F:transferase activity"/>
    <property type="evidence" value="ECO:0007669"/>
    <property type="project" value="UniProtKB-KW"/>
</dbReference>
<accession>A0A4R1KD27</accession>
<reference evidence="5 6" key="1">
    <citation type="submission" date="2019-03" db="EMBL/GenBank/DDBJ databases">
        <title>Genomic Encyclopedia of Type Strains, Phase IV (KMG-IV): sequencing the most valuable type-strain genomes for metagenomic binning, comparative biology and taxonomic classification.</title>
        <authorList>
            <person name="Goeker M."/>
        </authorList>
    </citation>
    <scope>NUCLEOTIDE SEQUENCE [LARGE SCALE GENOMIC DNA]</scope>
    <source>
        <strain evidence="5 6">DSM 24984</strain>
    </source>
</reference>
<dbReference type="RefSeq" id="WP_132871655.1">
    <property type="nucleotide sequence ID" value="NZ_SMGG01000003.1"/>
</dbReference>
<feature type="signal peptide" evidence="3">
    <location>
        <begin position="1"/>
        <end position="23"/>
    </location>
</feature>
<dbReference type="SUPFAM" id="SSF52821">
    <property type="entry name" value="Rhodanese/Cell cycle control phosphatase"/>
    <property type="match status" value="2"/>
</dbReference>
<dbReference type="Pfam" id="PF00581">
    <property type="entry name" value="Rhodanese"/>
    <property type="match status" value="1"/>
</dbReference>
<dbReference type="SMART" id="SM00450">
    <property type="entry name" value="RHOD"/>
    <property type="match status" value="1"/>
</dbReference>
<feature type="domain" description="Rhodanese" evidence="4">
    <location>
        <begin position="244"/>
        <end position="348"/>
    </location>
</feature>